<organism evidence="2 3">
    <name type="scientific">Arachis hypogaea</name>
    <name type="common">Peanut</name>
    <dbReference type="NCBI Taxonomy" id="3818"/>
    <lineage>
        <taxon>Eukaryota</taxon>
        <taxon>Viridiplantae</taxon>
        <taxon>Streptophyta</taxon>
        <taxon>Embryophyta</taxon>
        <taxon>Tracheophyta</taxon>
        <taxon>Spermatophyta</taxon>
        <taxon>Magnoliopsida</taxon>
        <taxon>eudicotyledons</taxon>
        <taxon>Gunneridae</taxon>
        <taxon>Pentapetalae</taxon>
        <taxon>rosids</taxon>
        <taxon>fabids</taxon>
        <taxon>Fabales</taxon>
        <taxon>Fabaceae</taxon>
        <taxon>Papilionoideae</taxon>
        <taxon>50 kb inversion clade</taxon>
        <taxon>dalbergioids sensu lato</taxon>
        <taxon>Dalbergieae</taxon>
        <taxon>Pterocarpus clade</taxon>
        <taxon>Arachis</taxon>
    </lineage>
</organism>
<dbReference type="Proteomes" id="UP000289738">
    <property type="component" value="Chromosome B10"/>
</dbReference>
<evidence type="ECO:0000313" key="2">
    <source>
        <dbReference type="EMBL" id="RYQ83416.1"/>
    </source>
</evidence>
<dbReference type="EMBL" id="SDMP01000020">
    <property type="protein sequence ID" value="RYQ83416.1"/>
    <property type="molecule type" value="Genomic_DNA"/>
</dbReference>
<accession>A0A444X128</accession>
<feature type="region of interest" description="Disordered" evidence="1">
    <location>
        <begin position="78"/>
        <end position="118"/>
    </location>
</feature>
<keyword evidence="3" id="KW-1185">Reference proteome</keyword>
<evidence type="ECO:0000256" key="1">
    <source>
        <dbReference type="SAM" id="MobiDB-lite"/>
    </source>
</evidence>
<protein>
    <submittedName>
        <fullName evidence="2">Uncharacterized protein</fullName>
    </submittedName>
</protein>
<evidence type="ECO:0000313" key="3">
    <source>
        <dbReference type="Proteomes" id="UP000289738"/>
    </source>
</evidence>
<proteinExistence type="predicted"/>
<comment type="caution">
    <text evidence="2">The sequence shown here is derived from an EMBL/GenBank/DDBJ whole genome shotgun (WGS) entry which is preliminary data.</text>
</comment>
<name>A0A444X128_ARAHY</name>
<sequence length="118" mass="13305">MENKRMWSDEETNAFVGFMEEFVAHPTKFYSPGKPFPLFHWLEGIFGRDRAMGAAAVSGFDEEEQVNKETEDTVVEFDESEMSPHPDNDGGPTMQGQASHSKAGVSVGNTRRYGRKRK</sequence>
<dbReference type="AlphaFoldDB" id="A0A444X128"/>
<gene>
    <name evidence="2" type="ORF">Ahy_B10g102104</name>
</gene>
<reference evidence="2 3" key="1">
    <citation type="submission" date="2019-01" db="EMBL/GenBank/DDBJ databases">
        <title>Sequencing of cultivated peanut Arachis hypogaea provides insights into genome evolution and oil improvement.</title>
        <authorList>
            <person name="Chen X."/>
        </authorList>
    </citation>
    <scope>NUCLEOTIDE SEQUENCE [LARGE SCALE GENOMIC DNA]</scope>
    <source>
        <strain evidence="3">cv. Fuhuasheng</strain>
        <tissue evidence="2">Leaves</tissue>
    </source>
</reference>